<dbReference type="Proteomes" id="UP000468687">
    <property type="component" value="Unassembled WGS sequence"/>
</dbReference>
<dbReference type="SUPFAM" id="SSF81345">
    <property type="entry name" value="ABC transporter involved in vitamin B12 uptake, BtuC"/>
    <property type="match status" value="1"/>
</dbReference>
<feature type="transmembrane region" description="Helical" evidence="8">
    <location>
        <begin position="224"/>
        <end position="250"/>
    </location>
</feature>
<comment type="caution">
    <text evidence="9">The sequence shown here is derived from an EMBL/GenBank/DDBJ whole genome shotgun (WGS) entry which is preliminary data.</text>
</comment>
<keyword evidence="5 8" id="KW-0812">Transmembrane</keyword>
<sequence length="319" mass="32473">MVLAVAALVALLVNLLLGSYTFTAPDAVRIIVGSGIDRPTAEFILMEQKLPRALTALLAGLCFGASGAVFQTVLRNPLASPDIVGISTGASAAAVVALLVFGARGDVVALAAEVGAVGIALVVRWVAGGIGSYRLVLVGVGIASAMLSVIHYLFTRAAIWDAQLALRWLTGSVAAAGWDEVRLLVVVLVVLLPLLWWSASSLRITELGPDAASGLGVTARRAELVMLVAVLLVAAGVAVVGPIAFLAFLSGPIARAMNAGRTSVIGGALVGATLLLAADYVGHYLIGDVNMPAGIITGAVGAPFLLWLMARGATGRSPR</sequence>
<keyword evidence="10" id="KW-1185">Reference proteome</keyword>
<reference evidence="9 10" key="1">
    <citation type="journal article" date="2014" name="Int. J. Syst. Evol. Microbiol.">
        <title>Nocardioides zeae sp. nov., isolated from the stem of Zea mays.</title>
        <authorList>
            <person name="Glaeser S.P."/>
            <person name="McInroy J.A."/>
            <person name="Busse H.J."/>
            <person name="Kampfer P."/>
        </authorList>
    </citation>
    <scope>NUCLEOTIDE SEQUENCE [LARGE SCALE GENOMIC DNA]</scope>
    <source>
        <strain evidence="9 10">JCM 30728</strain>
    </source>
</reference>
<dbReference type="PANTHER" id="PTHR30472">
    <property type="entry name" value="FERRIC ENTEROBACTIN TRANSPORT SYSTEM PERMEASE PROTEIN"/>
    <property type="match status" value="1"/>
</dbReference>
<evidence type="ECO:0000313" key="10">
    <source>
        <dbReference type="Proteomes" id="UP000468687"/>
    </source>
</evidence>
<keyword evidence="4" id="KW-1003">Cell membrane</keyword>
<accession>A0A6P0HKH6</accession>
<dbReference type="AlphaFoldDB" id="A0A6P0HKH6"/>
<dbReference type="InterPro" id="IPR000522">
    <property type="entry name" value="ABC_transptr_permease_BtuC"/>
</dbReference>
<feature type="transmembrane region" description="Helical" evidence="8">
    <location>
        <begin position="134"/>
        <end position="154"/>
    </location>
</feature>
<proteinExistence type="inferred from homology"/>
<feature type="transmembrane region" description="Helical" evidence="8">
    <location>
        <begin position="262"/>
        <end position="286"/>
    </location>
</feature>
<evidence type="ECO:0000256" key="6">
    <source>
        <dbReference type="ARBA" id="ARBA00022989"/>
    </source>
</evidence>
<evidence type="ECO:0000256" key="1">
    <source>
        <dbReference type="ARBA" id="ARBA00004651"/>
    </source>
</evidence>
<comment type="subcellular location">
    <subcellularLocation>
        <location evidence="1">Cell membrane</location>
        <topology evidence="1">Multi-pass membrane protein</topology>
    </subcellularLocation>
</comment>
<feature type="transmembrane region" description="Helical" evidence="8">
    <location>
        <begin position="183"/>
        <end position="204"/>
    </location>
</feature>
<keyword evidence="7 8" id="KW-0472">Membrane</keyword>
<evidence type="ECO:0000256" key="2">
    <source>
        <dbReference type="ARBA" id="ARBA00007935"/>
    </source>
</evidence>
<evidence type="ECO:0000313" key="9">
    <source>
        <dbReference type="EMBL" id="NEN79209.1"/>
    </source>
</evidence>
<organism evidence="9 10">
    <name type="scientific">Nocardioides zeae</name>
    <dbReference type="NCBI Taxonomy" id="1457234"/>
    <lineage>
        <taxon>Bacteria</taxon>
        <taxon>Bacillati</taxon>
        <taxon>Actinomycetota</taxon>
        <taxon>Actinomycetes</taxon>
        <taxon>Propionibacteriales</taxon>
        <taxon>Nocardioidaceae</taxon>
        <taxon>Nocardioides</taxon>
    </lineage>
</organism>
<feature type="transmembrane region" description="Helical" evidence="8">
    <location>
        <begin position="53"/>
        <end position="74"/>
    </location>
</feature>
<dbReference type="GO" id="GO:0005886">
    <property type="term" value="C:plasma membrane"/>
    <property type="evidence" value="ECO:0007669"/>
    <property type="project" value="UniProtKB-SubCell"/>
</dbReference>
<name>A0A6P0HKH6_9ACTN</name>
<feature type="transmembrane region" description="Helical" evidence="8">
    <location>
        <begin position="107"/>
        <end position="127"/>
    </location>
</feature>
<dbReference type="EMBL" id="JAAGXA010000008">
    <property type="protein sequence ID" value="NEN79209.1"/>
    <property type="molecule type" value="Genomic_DNA"/>
</dbReference>
<dbReference type="Gene3D" id="1.10.3470.10">
    <property type="entry name" value="ABC transporter involved in vitamin B12 uptake, BtuC"/>
    <property type="match status" value="1"/>
</dbReference>
<feature type="transmembrane region" description="Helical" evidence="8">
    <location>
        <begin position="83"/>
        <end position="101"/>
    </location>
</feature>
<feature type="transmembrane region" description="Helical" evidence="8">
    <location>
        <begin position="292"/>
        <end position="310"/>
    </location>
</feature>
<evidence type="ECO:0000256" key="7">
    <source>
        <dbReference type="ARBA" id="ARBA00023136"/>
    </source>
</evidence>
<keyword evidence="3" id="KW-0813">Transport</keyword>
<keyword evidence="6 8" id="KW-1133">Transmembrane helix</keyword>
<comment type="similarity">
    <text evidence="2">Belongs to the binding-protein-dependent transport system permease family. FecCD subfamily.</text>
</comment>
<evidence type="ECO:0000256" key="4">
    <source>
        <dbReference type="ARBA" id="ARBA00022475"/>
    </source>
</evidence>
<evidence type="ECO:0000256" key="5">
    <source>
        <dbReference type="ARBA" id="ARBA00022692"/>
    </source>
</evidence>
<gene>
    <name evidence="9" type="ORF">G3T38_13070</name>
</gene>
<dbReference type="InterPro" id="IPR037294">
    <property type="entry name" value="ABC_BtuC-like"/>
</dbReference>
<evidence type="ECO:0000256" key="3">
    <source>
        <dbReference type="ARBA" id="ARBA00022448"/>
    </source>
</evidence>
<evidence type="ECO:0000256" key="8">
    <source>
        <dbReference type="SAM" id="Phobius"/>
    </source>
</evidence>
<dbReference type="GO" id="GO:0033214">
    <property type="term" value="P:siderophore-iron import into cell"/>
    <property type="evidence" value="ECO:0007669"/>
    <property type="project" value="TreeGrafter"/>
</dbReference>
<dbReference type="PANTHER" id="PTHR30472:SF24">
    <property type="entry name" value="FERRIC ENTEROBACTIN TRANSPORT SYSTEM PERMEASE PROTEIN FEPG"/>
    <property type="match status" value="1"/>
</dbReference>
<dbReference type="Pfam" id="PF01032">
    <property type="entry name" value="FecCD"/>
    <property type="match status" value="1"/>
</dbReference>
<dbReference type="GO" id="GO:0022857">
    <property type="term" value="F:transmembrane transporter activity"/>
    <property type="evidence" value="ECO:0007669"/>
    <property type="project" value="InterPro"/>
</dbReference>
<protein>
    <submittedName>
        <fullName evidence="9">Iron chelate uptake ABC transporter family permease subunit</fullName>
    </submittedName>
</protein>